<evidence type="ECO:0000313" key="14">
    <source>
        <dbReference type="Proteomes" id="UP001144805"/>
    </source>
</evidence>
<keyword evidence="5 11" id="KW-0812">Transmembrane</keyword>
<dbReference type="NCBIfam" id="NF007677">
    <property type="entry name" value="PRK10352.1"/>
    <property type="match status" value="1"/>
</dbReference>
<evidence type="ECO:0000256" key="4">
    <source>
        <dbReference type="ARBA" id="ARBA00022596"/>
    </source>
</evidence>
<dbReference type="NCBIfam" id="TIGR02789">
    <property type="entry name" value="nickel_nikB"/>
    <property type="match status" value="1"/>
</dbReference>
<dbReference type="PANTHER" id="PTHR43163:SF6">
    <property type="entry name" value="DIPEPTIDE TRANSPORT SYSTEM PERMEASE PROTEIN DPPB-RELATED"/>
    <property type="match status" value="1"/>
</dbReference>
<keyword evidence="14" id="KW-1185">Reference proteome</keyword>
<evidence type="ECO:0000256" key="7">
    <source>
        <dbReference type="ARBA" id="ARBA00023065"/>
    </source>
</evidence>
<dbReference type="InterPro" id="IPR045621">
    <property type="entry name" value="BPD_transp_1_N"/>
</dbReference>
<dbReference type="PANTHER" id="PTHR43163">
    <property type="entry name" value="DIPEPTIDE TRANSPORT SYSTEM PERMEASE PROTEIN DPPB-RELATED"/>
    <property type="match status" value="1"/>
</dbReference>
<evidence type="ECO:0000256" key="9">
    <source>
        <dbReference type="ARBA" id="ARBA00023136"/>
    </source>
</evidence>
<name>A0A9X3DYW2_9HYPH</name>
<comment type="caution">
    <text evidence="13">The sequence shown here is derived from an EMBL/GenBank/DDBJ whole genome shotgun (WGS) entry which is preliminary data.</text>
</comment>
<feature type="transmembrane region" description="Helical" evidence="11">
    <location>
        <begin position="104"/>
        <end position="122"/>
    </location>
</feature>
<comment type="subcellular location">
    <subcellularLocation>
        <location evidence="1 11">Cell membrane</location>
        <topology evidence="1 11">Multi-pass membrane protein</topology>
    </subcellularLocation>
</comment>
<evidence type="ECO:0000256" key="10">
    <source>
        <dbReference type="ARBA" id="ARBA00024202"/>
    </source>
</evidence>
<protein>
    <submittedName>
        <fullName evidence="13">Nickel ABC transporter permease subunit NikB</fullName>
    </submittedName>
</protein>
<dbReference type="InterPro" id="IPR035906">
    <property type="entry name" value="MetI-like_sf"/>
</dbReference>
<dbReference type="AlphaFoldDB" id="A0A9X3DYW2"/>
<evidence type="ECO:0000256" key="3">
    <source>
        <dbReference type="ARBA" id="ARBA00022475"/>
    </source>
</evidence>
<dbReference type="CDD" id="cd06261">
    <property type="entry name" value="TM_PBP2"/>
    <property type="match status" value="1"/>
</dbReference>
<proteinExistence type="inferred from homology"/>
<dbReference type="EMBL" id="JAPKNK010000001">
    <property type="protein sequence ID" value="MCX5567893.1"/>
    <property type="molecule type" value="Genomic_DNA"/>
</dbReference>
<keyword evidence="3" id="KW-1003">Cell membrane</keyword>
<dbReference type="GO" id="GO:0005886">
    <property type="term" value="C:plasma membrane"/>
    <property type="evidence" value="ECO:0007669"/>
    <property type="project" value="UniProtKB-SubCell"/>
</dbReference>
<feature type="transmembrane region" description="Helical" evidence="11">
    <location>
        <begin position="280"/>
        <end position="302"/>
    </location>
</feature>
<evidence type="ECO:0000256" key="2">
    <source>
        <dbReference type="ARBA" id="ARBA00022448"/>
    </source>
</evidence>
<dbReference type="NCBIfam" id="NF045470">
    <property type="entry name" value="Opp2B"/>
    <property type="match status" value="1"/>
</dbReference>
<reference evidence="13" key="1">
    <citation type="submission" date="2022-11" db="EMBL/GenBank/DDBJ databases">
        <title>Biodiversity and phylogenetic relationships of bacteria.</title>
        <authorList>
            <person name="Machado R.A.R."/>
            <person name="Bhat A."/>
            <person name="Loulou A."/>
            <person name="Kallel S."/>
        </authorList>
    </citation>
    <scope>NUCLEOTIDE SEQUENCE</scope>
    <source>
        <strain evidence="13">K-TC2</strain>
    </source>
</reference>
<evidence type="ECO:0000256" key="5">
    <source>
        <dbReference type="ARBA" id="ARBA00022692"/>
    </source>
</evidence>
<evidence type="ECO:0000259" key="12">
    <source>
        <dbReference type="PROSITE" id="PS50928"/>
    </source>
</evidence>
<dbReference type="InterPro" id="IPR000515">
    <property type="entry name" value="MetI-like"/>
</dbReference>
<feature type="transmembrane region" description="Helical" evidence="11">
    <location>
        <begin position="172"/>
        <end position="190"/>
    </location>
</feature>
<evidence type="ECO:0000256" key="11">
    <source>
        <dbReference type="RuleBase" id="RU363032"/>
    </source>
</evidence>
<evidence type="ECO:0000256" key="8">
    <source>
        <dbReference type="ARBA" id="ARBA00023112"/>
    </source>
</evidence>
<dbReference type="GO" id="GO:0071916">
    <property type="term" value="F:dipeptide transmembrane transporter activity"/>
    <property type="evidence" value="ECO:0007669"/>
    <property type="project" value="TreeGrafter"/>
</dbReference>
<organism evidence="13 14">
    <name type="scientific">Kaistia nematophila</name>
    <dbReference type="NCBI Taxonomy" id="2994654"/>
    <lineage>
        <taxon>Bacteria</taxon>
        <taxon>Pseudomonadati</taxon>
        <taxon>Pseudomonadota</taxon>
        <taxon>Alphaproteobacteria</taxon>
        <taxon>Hyphomicrobiales</taxon>
        <taxon>Kaistiaceae</taxon>
        <taxon>Kaistia</taxon>
    </lineage>
</organism>
<dbReference type="Pfam" id="PF00528">
    <property type="entry name" value="BPD_transp_1"/>
    <property type="match status" value="1"/>
</dbReference>
<dbReference type="InterPro" id="IPR050045">
    <property type="entry name" value="Opp2B"/>
</dbReference>
<dbReference type="SUPFAM" id="SSF161098">
    <property type="entry name" value="MetI-like"/>
    <property type="match status" value="1"/>
</dbReference>
<keyword evidence="7" id="KW-0406">Ion transport</keyword>
<dbReference type="PROSITE" id="PS50928">
    <property type="entry name" value="ABC_TM1"/>
    <property type="match status" value="1"/>
</dbReference>
<accession>A0A9X3DYW2</accession>
<evidence type="ECO:0000313" key="13">
    <source>
        <dbReference type="EMBL" id="MCX5567893.1"/>
    </source>
</evidence>
<dbReference type="GO" id="GO:0015099">
    <property type="term" value="F:nickel cation transmembrane transporter activity"/>
    <property type="evidence" value="ECO:0007669"/>
    <property type="project" value="InterPro"/>
</dbReference>
<feature type="domain" description="ABC transmembrane type-1" evidence="12">
    <location>
        <begin position="98"/>
        <end position="295"/>
    </location>
</feature>
<sequence length="314" mass="34771">MAGFILRRLLLLVPILLGVSILMFVILRMAPGDPAVAYLKLSNIPPTPGAVAEARHTLGLDQPILSQYVSWISNAVKGDFGVSHVTRRPVLDDILHYLPATLELAGLALLFTLTVSVPLGIWSARYRDRWPDHLVRGFAFLGVSTPNFWLGFLLVLLFSLTLRWLPPMGKGGWQHMIMPVLAVSFMSLAINARLLRASMLETASARHVLYARLRGLSDRQVERSHILRNAMLPIVTATGMHVGELLGGTLVIESVFGWPGIGRYAVSAIYSRDFPVIQCFTLFLVTIFVVCNLLVDVLYAWLDPRIRLNAEAAP</sequence>
<dbReference type="RefSeq" id="WP_266336861.1">
    <property type="nucleotide sequence ID" value="NZ_JAPKNK010000001.1"/>
</dbReference>
<evidence type="ECO:0000256" key="6">
    <source>
        <dbReference type="ARBA" id="ARBA00022989"/>
    </source>
</evidence>
<evidence type="ECO:0000256" key="1">
    <source>
        <dbReference type="ARBA" id="ARBA00004651"/>
    </source>
</evidence>
<keyword evidence="2 11" id="KW-0813">Transport</keyword>
<keyword evidence="4" id="KW-0533">Nickel</keyword>
<dbReference type="InterPro" id="IPR014156">
    <property type="entry name" value="Nickel_NikB"/>
</dbReference>
<comment type="similarity">
    <text evidence="10">Belongs to the binding-protein-dependent transport system permease family. OppBC subfamily.</text>
</comment>
<gene>
    <name evidence="13" type="primary">nikB</name>
    <name evidence="13" type="ORF">OSH07_01660</name>
</gene>
<feature type="transmembrane region" description="Helical" evidence="11">
    <location>
        <begin position="134"/>
        <end position="160"/>
    </location>
</feature>
<keyword evidence="9 11" id="KW-0472">Membrane</keyword>
<dbReference type="Proteomes" id="UP001144805">
    <property type="component" value="Unassembled WGS sequence"/>
</dbReference>
<keyword evidence="8" id="KW-0921">Nickel transport</keyword>
<keyword evidence="6 11" id="KW-1133">Transmembrane helix</keyword>
<dbReference type="Pfam" id="PF19300">
    <property type="entry name" value="BPD_transp_1_N"/>
    <property type="match status" value="1"/>
</dbReference>
<feature type="transmembrane region" description="Helical" evidence="11">
    <location>
        <begin position="9"/>
        <end position="30"/>
    </location>
</feature>
<dbReference type="Gene3D" id="1.10.3720.10">
    <property type="entry name" value="MetI-like"/>
    <property type="match status" value="1"/>
</dbReference>